<dbReference type="SMART" id="SM00280">
    <property type="entry name" value="KAZAL"/>
    <property type="match status" value="2"/>
</dbReference>
<feature type="chain" id="PRO_5045545774" description="Kazal-like domain-containing protein" evidence="2">
    <location>
        <begin position="25"/>
        <end position="225"/>
    </location>
</feature>
<dbReference type="PROSITE" id="PS51257">
    <property type="entry name" value="PROKAR_LIPOPROTEIN"/>
    <property type="match status" value="1"/>
</dbReference>
<dbReference type="PROSITE" id="PS51465">
    <property type="entry name" value="KAZAL_2"/>
    <property type="match status" value="2"/>
</dbReference>
<evidence type="ECO:0000256" key="1">
    <source>
        <dbReference type="SAM" id="MobiDB-lite"/>
    </source>
</evidence>
<evidence type="ECO:0000313" key="5">
    <source>
        <dbReference type="Proteomes" id="UP001370348"/>
    </source>
</evidence>
<dbReference type="InterPro" id="IPR053265">
    <property type="entry name" value="Serpin"/>
</dbReference>
<feature type="domain" description="Kazal-like" evidence="3">
    <location>
        <begin position="92"/>
        <end position="141"/>
    </location>
</feature>
<feature type="domain" description="Kazal-like" evidence="3">
    <location>
        <begin position="172"/>
        <end position="221"/>
    </location>
</feature>
<dbReference type="Gene3D" id="3.30.60.30">
    <property type="match status" value="2"/>
</dbReference>
<dbReference type="CDD" id="cd00104">
    <property type="entry name" value="KAZAL_FS"/>
    <property type="match status" value="2"/>
</dbReference>
<dbReference type="EMBL" id="CP089984">
    <property type="protein sequence ID" value="WXB12848.1"/>
    <property type="molecule type" value="Genomic_DNA"/>
</dbReference>
<feature type="region of interest" description="Disordered" evidence="1">
    <location>
        <begin position="33"/>
        <end position="64"/>
    </location>
</feature>
<evidence type="ECO:0000256" key="2">
    <source>
        <dbReference type="SAM" id="SignalP"/>
    </source>
</evidence>
<feature type="signal peptide" evidence="2">
    <location>
        <begin position="1"/>
        <end position="24"/>
    </location>
</feature>
<evidence type="ECO:0000259" key="3">
    <source>
        <dbReference type="PROSITE" id="PS51465"/>
    </source>
</evidence>
<dbReference type="Pfam" id="PF00050">
    <property type="entry name" value="Kazal_1"/>
    <property type="match status" value="2"/>
</dbReference>
<dbReference type="InterPro" id="IPR036058">
    <property type="entry name" value="Kazal_dom_sf"/>
</dbReference>
<reference evidence="4 5" key="1">
    <citation type="submission" date="2021-12" db="EMBL/GenBank/DDBJ databases">
        <title>Discovery of the Pendulisporaceae a myxobacterial family with distinct sporulation behavior and unique specialized metabolism.</title>
        <authorList>
            <person name="Garcia R."/>
            <person name="Popoff A."/>
            <person name="Bader C.D."/>
            <person name="Loehr J."/>
            <person name="Walesch S."/>
            <person name="Walt C."/>
            <person name="Boldt J."/>
            <person name="Bunk B."/>
            <person name="Haeckl F.J.F.P.J."/>
            <person name="Gunesch A.P."/>
            <person name="Birkelbach J."/>
            <person name="Nuebel U."/>
            <person name="Pietschmann T."/>
            <person name="Bach T."/>
            <person name="Mueller R."/>
        </authorList>
    </citation>
    <scope>NUCLEOTIDE SEQUENCE [LARGE SCALE GENOMIC DNA]</scope>
    <source>
        <strain evidence="4 5">MSr11954</strain>
    </source>
</reference>
<dbReference type="PANTHER" id="PTHR21131">
    <property type="entry name" value="SERINE-TYPE ENDOPEPTIDASE INHIBITOR"/>
    <property type="match status" value="1"/>
</dbReference>
<dbReference type="InterPro" id="IPR002350">
    <property type="entry name" value="Kazal_dom"/>
</dbReference>
<evidence type="ECO:0000313" key="4">
    <source>
        <dbReference type="EMBL" id="WXB12848.1"/>
    </source>
</evidence>
<feature type="compositionally biased region" description="Polar residues" evidence="1">
    <location>
        <begin position="34"/>
        <end position="53"/>
    </location>
</feature>
<gene>
    <name evidence="4" type="ORF">LZC94_33975</name>
</gene>
<keyword evidence="2" id="KW-0732">Signal</keyword>
<dbReference type="RefSeq" id="WP_394822467.1">
    <property type="nucleotide sequence ID" value="NZ_CP089984.1"/>
</dbReference>
<keyword evidence="5" id="KW-1185">Reference proteome</keyword>
<accession>A0ABZ2LPM0</accession>
<dbReference type="Proteomes" id="UP001370348">
    <property type="component" value="Chromosome"/>
</dbReference>
<name>A0ABZ2LPM0_9BACT</name>
<protein>
    <recommendedName>
        <fullName evidence="3">Kazal-like domain-containing protein</fullName>
    </recommendedName>
</protein>
<dbReference type="SUPFAM" id="SSF100895">
    <property type="entry name" value="Kazal-type serine protease inhibitors"/>
    <property type="match status" value="2"/>
</dbReference>
<proteinExistence type="predicted"/>
<dbReference type="PANTHER" id="PTHR21131:SF0">
    <property type="entry name" value="GEO10195P1-RELATED"/>
    <property type="match status" value="1"/>
</dbReference>
<sequence length="225" mass="22742">MIRRSTTVKSFFGIFAILSGSIVAGCASEDAPGSGSSAGENATESKGLSSSLESAVATKPPPPTTCNGPSHLACSSKDEHCELPAGACATATDATGTCAITPVACTREYNPVCGCDGKTYANDCERRANKVQIDTTGACKPPPPTTCNGPSQIACGKGEYCELPAGTCHTSSKAEGTCKTTPAACTFEYNPVCGCDGKTYSNDCARAVAHVQLAHPGACGGKQSL</sequence>
<organism evidence="4 5">
    <name type="scientific">Pendulispora albinea</name>
    <dbReference type="NCBI Taxonomy" id="2741071"/>
    <lineage>
        <taxon>Bacteria</taxon>
        <taxon>Pseudomonadati</taxon>
        <taxon>Myxococcota</taxon>
        <taxon>Myxococcia</taxon>
        <taxon>Myxococcales</taxon>
        <taxon>Sorangiineae</taxon>
        <taxon>Pendulisporaceae</taxon>
        <taxon>Pendulispora</taxon>
    </lineage>
</organism>